<protein>
    <submittedName>
        <fullName evidence="2">DUF3015 family protein</fullName>
    </submittedName>
</protein>
<keyword evidence="3" id="KW-1185">Reference proteome</keyword>
<name>A0AAX4HNC8_9BACT</name>
<accession>A0AAX4HNC8</accession>
<gene>
    <name evidence="2" type="ORF">SOO65_18390</name>
</gene>
<reference evidence="2 3" key="1">
    <citation type="submission" date="2023-11" db="EMBL/GenBank/DDBJ databases">
        <title>Peredibacter starrii A3.12.</title>
        <authorList>
            <person name="Mitchell R.J."/>
        </authorList>
    </citation>
    <scope>NUCLEOTIDE SEQUENCE [LARGE SCALE GENOMIC DNA]</scope>
    <source>
        <strain evidence="2 3">A3.12</strain>
    </source>
</reference>
<dbReference type="RefSeq" id="WP_321393878.1">
    <property type="nucleotide sequence ID" value="NZ_CP139487.1"/>
</dbReference>
<dbReference type="KEGG" id="psti:SOO65_18390"/>
<evidence type="ECO:0000313" key="2">
    <source>
        <dbReference type="EMBL" id="WPU64667.1"/>
    </source>
</evidence>
<evidence type="ECO:0000256" key="1">
    <source>
        <dbReference type="SAM" id="SignalP"/>
    </source>
</evidence>
<dbReference type="AlphaFoldDB" id="A0AAX4HNC8"/>
<proteinExistence type="predicted"/>
<organism evidence="2 3">
    <name type="scientific">Peredibacter starrii</name>
    <dbReference type="NCBI Taxonomy" id="28202"/>
    <lineage>
        <taxon>Bacteria</taxon>
        <taxon>Pseudomonadati</taxon>
        <taxon>Bdellovibrionota</taxon>
        <taxon>Bacteriovoracia</taxon>
        <taxon>Bacteriovoracales</taxon>
        <taxon>Bacteriovoracaceae</taxon>
        <taxon>Peredibacter</taxon>
    </lineage>
</organism>
<sequence length="154" mass="16206">MKFILVISAILMSSIALAAKPYGMAGCGWGSQMMGKEGNQVLAATTNGTSGTQTFGISSGTSNCVTASEQTAMIKNYIEANYASLVTDMAKGQGDTLNTLSKFYGCDTDAFATEMKSNYEMITPAKENATHVMVNVNKVIEDSASLNSTCTHAL</sequence>
<feature type="signal peptide" evidence="1">
    <location>
        <begin position="1"/>
        <end position="18"/>
    </location>
</feature>
<dbReference type="Proteomes" id="UP001324634">
    <property type="component" value="Chromosome"/>
</dbReference>
<dbReference type="EMBL" id="CP139487">
    <property type="protein sequence ID" value="WPU64667.1"/>
    <property type="molecule type" value="Genomic_DNA"/>
</dbReference>
<dbReference type="Pfam" id="PF11220">
    <property type="entry name" value="DUF3015"/>
    <property type="match status" value="1"/>
</dbReference>
<keyword evidence="1" id="KW-0732">Signal</keyword>
<feature type="chain" id="PRO_5043388210" evidence="1">
    <location>
        <begin position="19"/>
        <end position="154"/>
    </location>
</feature>
<dbReference type="InterPro" id="IPR021383">
    <property type="entry name" value="DUF3015"/>
</dbReference>
<evidence type="ECO:0000313" key="3">
    <source>
        <dbReference type="Proteomes" id="UP001324634"/>
    </source>
</evidence>